<dbReference type="CDD" id="cd16833">
    <property type="entry name" value="YfiH"/>
    <property type="match status" value="1"/>
</dbReference>
<dbReference type="PANTHER" id="PTHR30616:SF2">
    <property type="entry name" value="PURINE NUCLEOSIDE PHOSPHORYLASE LACC1"/>
    <property type="match status" value="1"/>
</dbReference>
<name>A0A285D0W0_9BACI</name>
<comment type="catalytic activity">
    <reaction evidence="1">
        <text>inosine + phosphate = alpha-D-ribose 1-phosphate + hypoxanthine</text>
        <dbReference type="Rhea" id="RHEA:27646"/>
        <dbReference type="ChEBI" id="CHEBI:17368"/>
        <dbReference type="ChEBI" id="CHEBI:17596"/>
        <dbReference type="ChEBI" id="CHEBI:43474"/>
        <dbReference type="ChEBI" id="CHEBI:57720"/>
        <dbReference type="EC" id="2.4.2.1"/>
    </reaction>
    <physiologicalReaction direction="left-to-right" evidence="1">
        <dbReference type="Rhea" id="RHEA:27647"/>
    </physiologicalReaction>
</comment>
<evidence type="ECO:0000313" key="13">
    <source>
        <dbReference type="EMBL" id="SNX73477.1"/>
    </source>
</evidence>
<evidence type="ECO:0000256" key="10">
    <source>
        <dbReference type="ARBA" id="ARBA00048968"/>
    </source>
</evidence>
<dbReference type="EMBL" id="OAOP01000007">
    <property type="protein sequence ID" value="SNX73477.1"/>
    <property type="molecule type" value="Genomic_DNA"/>
</dbReference>
<evidence type="ECO:0000256" key="12">
    <source>
        <dbReference type="RuleBase" id="RU361274"/>
    </source>
</evidence>
<organism evidence="13 14">
    <name type="scientific">Bacillus oleivorans</name>
    <dbReference type="NCBI Taxonomy" id="1448271"/>
    <lineage>
        <taxon>Bacteria</taxon>
        <taxon>Bacillati</taxon>
        <taxon>Bacillota</taxon>
        <taxon>Bacilli</taxon>
        <taxon>Bacillales</taxon>
        <taxon>Bacillaceae</taxon>
        <taxon>Bacillus</taxon>
    </lineage>
</organism>
<dbReference type="GO" id="GO:0016787">
    <property type="term" value="F:hydrolase activity"/>
    <property type="evidence" value="ECO:0007669"/>
    <property type="project" value="UniProtKB-KW"/>
</dbReference>
<gene>
    <name evidence="13" type="ORF">SAMN05877753_10780</name>
</gene>
<dbReference type="GO" id="GO:0005507">
    <property type="term" value="F:copper ion binding"/>
    <property type="evidence" value="ECO:0007669"/>
    <property type="project" value="TreeGrafter"/>
</dbReference>
<protein>
    <recommendedName>
        <fullName evidence="12">Purine nucleoside phosphorylase</fullName>
    </recommendedName>
</protein>
<dbReference type="AlphaFoldDB" id="A0A285D0W0"/>
<reference evidence="13 14" key="1">
    <citation type="submission" date="2017-08" db="EMBL/GenBank/DDBJ databases">
        <authorList>
            <person name="de Groot N.N."/>
        </authorList>
    </citation>
    <scope>NUCLEOTIDE SEQUENCE [LARGE SCALE GENOMIC DNA]</scope>
    <source>
        <strain evidence="13 14">JC228</strain>
    </source>
</reference>
<dbReference type="GO" id="GO:0017061">
    <property type="term" value="F:S-methyl-5-thioadenosine phosphorylase activity"/>
    <property type="evidence" value="ECO:0007669"/>
    <property type="project" value="UniProtKB-EC"/>
</dbReference>
<keyword evidence="6" id="KW-0479">Metal-binding</keyword>
<keyword evidence="8" id="KW-0862">Zinc</keyword>
<evidence type="ECO:0000313" key="14">
    <source>
        <dbReference type="Proteomes" id="UP000219546"/>
    </source>
</evidence>
<proteinExistence type="inferred from homology"/>
<dbReference type="Gene3D" id="3.60.140.10">
    <property type="entry name" value="CNF1/YfiH-like putative cysteine hydrolases"/>
    <property type="match status" value="1"/>
</dbReference>
<comment type="cofactor">
    <cofactor evidence="2">
        <name>Zn(2+)</name>
        <dbReference type="ChEBI" id="CHEBI:29105"/>
    </cofactor>
</comment>
<sequence>MEPFQLHAEEYFLIKPWSHMDSSLVAGFTTRKNGVSPFPKASLNLAFHVGDTLDNVQSNREKLGELLNFPVNHWVSTEQVHDTRIHTVTKESRGSGAYSLEDCIRETDGLLTNESGVLLTLCYADCVPIYFFDPGSKWIGIAHAGWKGTTRNIAGKLVQTLQEKGVAISNMKAAIGPSICKSCYIVDDRVIGAVRELLEENDEKPYNEVEEGQYQLNLKQLNLQLLKKAGIKESNISVTDYCSACDSEWFFSHRRDKGVTGRMLSFIGWRED</sequence>
<dbReference type="OrthoDB" id="4279at2"/>
<evidence type="ECO:0000256" key="6">
    <source>
        <dbReference type="ARBA" id="ARBA00022723"/>
    </source>
</evidence>
<dbReference type="InterPro" id="IPR038371">
    <property type="entry name" value="Cu_polyphenol_OxRdtase_sf"/>
</dbReference>
<comment type="function">
    <text evidence="3">Purine nucleoside enzyme that catalyzes the phosphorolysis of adenosine and inosine nucleosides, yielding D-ribose 1-phosphate and the respective free bases, adenine and hypoxanthine. Also catalyzes the phosphorolysis of S-methyl-5'-thioadenosine into adenine and S-methyl-5-thio-alpha-D-ribose 1-phosphate. Also has adenosine deaminase activity.</text>
</comment>
<keyword evidence="14" id="KW-1185">Reference proteome</keyword>
<comment type="catalytic activity">
    <reaction evidence="10">
        <text>adenosine + phosphate = alpha-D-ribose 1-phosphate + adenine</text>
        <dbReference type="Rhea" id="RHEA:27642"/>
        <dbReference type="ChEBI" id="CHEBI:16335"/>
        <dbReference type="ChEBI" id="CHEBI:16708"/>
        <dbReference type="ChEBI" id="CHEBI:43474"/>
        <dbReference type="ChEBI" id="CHEBI:57720"/>
        <dbReference type="EC" id="2.4.2.1"/>
    </reaction>
    <physiologicalReaction direction="left-to-right" evidence="10">
        <dbReference type="Rhea" id="RHEA:27643"/>
    </physiologicalReaction>
</comment>
<comment type="similarity">
    <text evidence="4 12">Belongs to the purine nucleoside phosphorylase YfiH/LACC1 family.</text>
</comment>
<evidence type="ECO:0000256" key="7">
    <source>
        <dbReference type="ARBA" id="ARBA00022801"/>
    </source>
</evidence>
<dbReference type="RefSeq" id="WP_097159507.1">
    <property type="nucleotide sequence ID" value="NZ_JBEPMQ010000007.1"/>
</dbReference>
<keyword evidence="7" id="KW-0378">Hydrolase</keyword>
<dbReference type="Proteomes" id="UP000219546">
    <property type="component" value="Unassembled WGS sequence"/>
</dbReference>
<dbReference type="Pfam" id="PF02578">
    <property type="entry name" value="Cu-oxidase_4"/>
    <property type="match status" value="1"/>
</dbReference>
<comment type="catalytic activity">
    <reaction evidence="11">
        <text>S-methyl-5'-thioadenosine + phosphate = 5-(methylsulfanyl)-alpha-D-ribose 1-phosphate + adenine</text>
        <dbReference type="Rhea" id="RHEA:11852"/>
        <dbReference type="ChEBI" id="CHEBI:16708"/>
        <dbReference type="ChEBI" id="CHEBI:17509"/>
        <dbReference type="ChEBI" id="CHEBI:43474"/>
        <dbReference type="ChEBI" id="CHEBI:58533"/>
        <dbReference type="EC" id="2.4.2.28"/>
    </reaction>
    <physiologicalReaction direction="left-to-right" evidence="11">
        <dbReference type="Rhea" id="RHEA:11853"/>
    </physiologicalReaction>
</comment>
<evidence type="ECO:0000256" key="8">
    <source>
        <dbReference type="ARBA" id="ARBA00022833"/>
    </source>
</evidence>
<comment type="catalytic activity">
    <reaction evidence="9">
        <text>adenosine + H2O + H(+) = inosine + NH4(+)</text>
        <dbReference type="Rhea" id="RHEA:24408"/>
        <dbReference type="ChEBI" id="CHEBI:15377"/>
        <dbReference type="ChEBI" id="CHEBI:15378"/>
        <dbReference type="ChEBI" id="CHEBI:16335"/>
        <dbReference type="ChEBI" id="CHEBI:17596"/>
        <dbReference type="ChEBI" id="CHEBI:28938"/>
        <dbReference type="EC" id="3.5.4.4"/>
    </reaction>
    <physiologicalReaction direction="left-to-right" evidence="9">
        <dbReference type="Rhea" id="RHEA:24409"/>
    </physiologicalReaction>
</comment>
<evidence type="ECO:0000256" key="11">
    <source>
        <dbReference type="ARBA" id="ARBA00049893"/>
    </source>
</evidence>
<evidence type="ECO:0000256" key="4">
    <source>
        <dbReference type="ARBA" id="ARBA00007353"/>
    </source>
</evidence>
<dbReference type="PANTHER" id="PTHR30616">
    <property type="entry name" value="UNCHARACTERIZED PROTEIN YFIH"/>
    <property type="match status" value="1"/>
</dbReference>
<accession>A0A285D0W0</accession>
<evidence type="ECO:0000256" key="9">
    <source>
        <dbReference type="ARBA" id="ARBA00047989"/>
    </source>
</evidence>
<evidence type="ECO:0000256" key="3">
    <source>
        <dbReference type="ARBA" id="ARBA00003215"/>
    </source>
</evidence>
<dbReference type="NCBIfam" id="TIGR00726">
    <property type="entry name" value="peptidoglycan editing factor PgeF"/>
    <property type="match status" value="1"/>
</dbReference>
<evidence type="ECO:0000256" key="2">
    <source>
        <dbReference type="ARBA" id="ARBA00001947"/>
    </source>
</evidence>
<evidence type="ECO:0000256" key="5">
    <source>
        <dbReference type="ARBA" id="ARBA00022679"/>
    </source>
</evidence>
<evidence type="ECO:0000256" key="1">
    <source>
        <dbReference type="ARBA" id="ARBA00000553"/>
    </source>
</evidence>
<dbReference type="InterPro" id="IPR011324">
    <property type="entry name" value="Cytotoxic_necrot_fac-like_cat"/>
</dbReference>
<dbReference type="SUPFAM" id="SSF64438">
    <property type="entry name" value="CNF1/YfiH-like putative cysteine hydrolases"/>
    <property type="match status" value="1"/>
</dbReference>
<keyword evidence="5" id="KW-0808">Transferase</keyword>
<dbReference type="InterPro" id="IPR003730">
    <property type="entry name" value="Cu_polyphenol_OxRdtase"/>
</dbReference>